<reference evidence="2" key="1">
    <citation type="journal article" date="2011" name="Nat. Commun.">
        <title>Effector diversification within compartments of the Leptosphaeria maculans genome affected by Repeat-Induced Point mutations.</title>
        <authorList>
            <person name="Rouxel T."/>
            <person name="Grandaubert J."/>
            <person name="Hane J.K."/>
            <person name="Hoede C."/>
            <person name="van de Wouw A.P."/>
            <person name="Couloux A."/>
            <person name="Dominguez V."/>
            <person name="Anthouard V."/>
            <person name="Bally P."/>
            <person name="Bourras S."/>
            <person name="Cozijnsen A.J."/>
            <person name="Ciuffetti L.M."/>
            <person name="Degrave A."/>
            <person name="Dilmaghani A."/>
            <person name="Duret L."/>
            <person name="Fudal I."/>
            <person name="Goodwin S.B."/>
            <person name="Gout L."/>
            <person name="Glaser N."/>
            <person name="Linglin J."/>
            <person name="Kema G.H.J."/>
            <person name="Lapalu N."/>
            <person name="Lawrence C.B."/>
            <person name="May K."/>
            <person name="Meyer M."/>
            <person name="Ollivier B."/>
            <person name="Poulain J."/>
            <person name="Schoch C.L."/>
            <person name="Simon A."/>
            <person name="Spatafora J.W."/>
            <person name="Stachowiak A."/>
            <person name="Turgeon B.G."/>
            <person name="Tyler B.M."/>
            <person name="Vincent D."/>
            <person name="Weissenbach J."/>
            <person name="Amselem J."/>
            <person name="Quesneville H."/>
            <person name="Oliver R.P."/>
            <person name="Wincker P."/>
            <person name="Balesdent M.-H."/>
            <person name="Howlett B.J."/>
        </authorList>
    </citation>
    <scope>NUCLEOTIDE SEQUENCE [LARGE SCALE GENOMIC DNA]</scope>
    <source>
        <strain evidence="2">JN3 / isolate v23.1.3 / race Av1-4-5-6-7-8</strain>
    </source>
</reference>
<dbReference type="AlphaFoldDB" id="E4ZXP6"/>
<evidence type="ECO:0000313" key="1">
    <source>
        <dbReference type="EMBL" id="CBX96141.1"/>
    </source>
</evidence>
<dbReference type="EMBL" id="FP929128">
    <property type="protein sequence ID" value="CBX96141.1"/>
    <property type="molecule type" value="Genomic_DNA"/>
</dbReference>
<protein>
    <submittedName>
        <fullName evidence="1">Predicted protein</fullName>
    </submittedName>
</protein>
<evidence type="ECO:0000313" key="2">
    <source>
        <dbReference type="Proteomes" id="UP000002668"/>
    </source>
</evidence>
<dbReference type="InParanoid" id="E4ZXP6"/>
<name>E4ZXP6_LEPMJ</name>
<organism evidence="2">
    <name type="scientific">Leptosphaeria maculans (strain JN3 / isolate v23.1.3 / race Av1-4-5-6-7-8)</name>
    <name type="common">Blackleg fungus</name>
    <name type="synonym">Phoma lingam</name>
    <dbReference type="NCBI Taxonomy" id="985895"/>
    <lineage>
        <taxon>Eukaryota</taxon>
        <taxon>Fungi</taxon>
        <taxon>Dikarya</taxon>
        <taxon>Ascomycota</taxon>
        <taxon>Pezizomycotina</taxon>
        <taxon>Dothideomycetes</taxon>
        <taxon>Pleosporomycetidae</taxon>
        <taxon>Pleosporales</taxon>
        <taxon>Pleosporineae</taxon>
        <taxon>Leptosphaeriaceae</taxon>
        <taxon>Plenodomus</taxon>
        <taxon>Plenodomus lingam/Leptosphaeria maculans species complex</taxon>
    </lineage>
</organism>
<proteinExistence type="predicted"/>
<gene>
    <name evidence="1" type="ORF">LEMA_P110600.1</name>
</gene>
<dbReference type="VEuPathDB" id="FungiDB:LEMA_P110600.1"/>
<sequence>MLPLQRPMQSTIPPAWFWNFIPRLYLDTFAWALRHRLKPIHVITCSFYWSQRVLDSTGQLHRLIFGRT</sequence>
<keyword evidence="2" id="KW-1185">Reference proteome</keyword>
<dbReference type="Proteomes" id="UP000002668">
    <property type="component" value="Genome"/>
</dbReference>
<accession>E4ZXP6</accession>
<dbReference type="HOGENOM" id="CLU_2794407_0_0_1"/>